<dbReference type="KEGG" id="pvo:PVOR_10469"/>
<evidence type="ECO:0000313" key="1">
    <source>
        <dbReference type="EMBL" id="EFU41959.1"/>
    </source>
</evidence>
<evidence type="ECO:0000313" key="2">
    <source>
        <dbReference type="Proteomes" id="UP000003094"/>
    </source>
</evidence>
<proteinExistence type="predicted"/>
<dbReference type="AlphaFoldDB" id="A0A2R9SX14"/>
<accession>A0A2R9SX14</accession>
<protein>
    <submittedName>
        <fullName evidence="1">Uncharacterized protein</fullName>
    </submittedName>
</protein>
<sequence length="45" mass="5318">MITIYGNMMLCWGMDVSNYDMRLRQAFHEVLTCHDRLIAANEIQI</sequence>
<organism evidence="1 2">
    <name type="scientific">Paenibacillus vortex V453</name>
    <dbReference type="NCBI Taxonomy" id="715225"/>
    <lineage>
        <taxon>Bacteria</taxon>
        <taxon>Bacillati</taxon>
        <taxon>Bacillota</taxon>
        <taxon>Bacilli</taxon>
        <taxon>Bacillales</taxon>
        <taxon>Paenibacillaceae</taxon>
        <taxon>Paenibacillus</taxon>
    </lineage>
</organism>
<gene>
    <name evidence="1" type="ORF">PVOR_10469</name>
</gene>
<dbReference type="EMBL" id="ADHJ01000017">
    <property type="protein sequence ID" value="EFU41959.1"/>
    <property type="molecule type" value="Genomic_DNA"/>
</dbReference>
<reference evidence="1 2" key="1">
    <citation type="journal article" date="2010" name="BMC Genomics">
        <title>Genome sequence of the pattern forming Paenibacillus vortex bacterium reveals potential for thriving in complex environments.</title>
        <authorList>
            <person name="Sirota-Madi A."/>
            <person name="Olender T."/>
            <person name="Helman Y."/>
            <person name="Ingham C."/>
            <person name="Brainis I."/>
            <person name="Roth D."/>
            <person name="Hagi E."/>
            <person name="Brodsky L."/>
            <person name="Leshkowitz D."/>
            <person name="Galatenko V."/>
            <person name="Nikolaev V."/>
            <person name="Mugasimangalam R.C."/>
            <person name="Bransburg-Zabary S."/>
            <person name="Gutnick D.L."/>
            <person name="Lancet D."/>
            <person name="Ben-Jacob E."/>
        </authorList>
    </citation>
    <scope>NUCLEOTIDE SEQUENCE [LARGE SCALE GENOMIC DNA]</scope>
    <source>
        <strain evidence="1 2">V453</strain>
    </source>
</reference>
<comment type="caution">
    <text evidence="1">The sequence shown here is derived from an EMBL/GenBank/DDBJ whole genome shotgun (WGS) entry which is preliminary data.</text>
</comment>
<keyword evidence="2" id="KW-1185">Reference proteome</keyword>
<name>A0A2R9SX14_9BACL</name>
<dbReference type="Proteomes" id="UP000003094">
    <property type="component" value="Unassembled WGS sequence"/>
</dbReference>